<gene>
    <name evidence="2" type="ORF">BDK51DRAFT_28943</name>
</gene>
<protein>
    <recommendedName>
        <fullName evidence="4">IGFBP N-terminal domain-containing protein</fullName>
    </recommendedName>
</protein>
<evidence type="ECO:0008006" key="4">
    <source>
        <dbReference type="Google" id="ProtNLM"/>
    </source>
</evidence>
<keyword evidence="1" id="KW-0732">Signal</keyword>
<accession>A0A4P9WL97</accession>
<feature type="signal peptide" evidence="1">
    <location>
        <begin position="1"/>
        <end position="18"/>
    </location>
</feature>
<dbReference type="AlphaFoldDB" id="A0A4P9WL97"/>
<evidence type="ECO:0000313" key="2">
    <source>
        <dbReference type="EMBL" id="RKO92368.1"/>
    </source>
</evidence>
<keyword evidence="3" id="KW-1185">Reference proteome</keyword>
<dbReference type="OrthoDB" id="2162818at2759"/>
<evidence type="ECO:0000313" key="3">
    <source>
        <dbReference type="Proteomes" id="UP000269721"/>
    </source>
</evidence>
<organism evidence="2 3">
    <name type="scientific">Blyttiomyces helicus</name>
    <dbReference type="NCBI Taxonomy" id="388810"/>
    <lineage>
        <taxon>Eukaryota</taxon>
        <taxon>Fungi</taxon>
        <taxon>Fungi incertae sedis</taxon>
        <taxon>Chytridiomycota</taxon>
        <taxon>Chytridiomycota incertae sedis</taxon>
        <taxon>Chytridiomycetes</taxon>
        <taxon>Chytridiomycetes incertae sedis</taxon>
        <taxon>Blyttiomyces</taxon>
    </lineage>
</organism>
<sequence length="151" mass="15072">MHVIRSIAVAAFVVAVIADPAPSTYISAPVGKGHACGGNHLPVSTCEYGLVCKHKTTGPLIAGAPGICTARTVGKGESCGGNILNPPECESGLTCKLSVSHPDTGGVCVATSKIVGLGEHCGGFIANPNECKKGLHCKVGKIPDLGGICVA</sequence>
<reference evidence="3" key="1">
    <citation type="journal article" date="2018" name="Nat. Microbiol.">
        <title>Leveraging single-cell genomics to expand the fungal tree of life.</title>
        <authorList>
            <person name="Ahrendt S.R."/>
            <person name="Quandt C.A."/>
            <person name="Ciobanu D."/>
            <person name="Clum A."/>
            <person name="Salamov A."/>
            <person name="Andreopoulos B."/>
            <person name="Cheng J.F."/>
            <person name="Woyke T."/>
            <person name="Pelin A."/>
            <person name="Henrissat B."/>
            <person name="Reynolds N.K."/>
            <person name="Benny G.L."/>
            <person name="Smith M.E."/>
            <person name="James T.Y."/>
            <person name="Grigoriev I.V."/>
        </authorList>
    </citation>
    <scope>NUCLEOTIDE SEQUENCE [LARGE SCALE GENOMIC DNA]</scope>
</reference>
<dbReference type="Proteomes" id="UP000269721">
    <property type="component" value="Unassembled WGS sequence"/>
</dbReference>
<feature type="chain" id="PRO_5020304528" description="IGFBP N-terminal domain-containing protein" evidence="1">
    <location>
        <begin position="19"/>
        <end position="151"/>
    </location>
</feature>
<evidence type="ECO:0000256" key="1">
    <source>
        <dbReference type="SAM" id="SignalP"/>
    </source>
</evidence>
<dbReference type="EMBL" id="KZ994667">
    <property type="protein sequence ID" value="RKO92368.1"/>
    <property type="molecule type" value="Genomic_DNA"/>
</dbReference>
<proteinExistence type="predicted"/>
<name>A0A4P9WL97_9FUNG</name>